<evidence type="ECO:0008006" key="6">
    <source>
        <dbReference type="Google" id="ProtNLM"/>
    </source>
</evidence>
<evidence type="ECO:0000313" key="5">
    <source>
        <dbReference type="Proteomes" id="UP000184731"/>
    </source>
</evidence>
<dbReference type="PANTHER" id="PTHR42901:SF1">
    <property type="entry name" value="ALCOHOL DEHYDROGENASE"/>
    <property type="match status" value="1"/>
</dbReference>
<dbReference type="Proteomes" id="UP000184731">
    <property type="component" value="Chromosome"/>
</dbReference>
<evidence type="ECO:0000313" key="4">
    <source>
        <dbReference type="EMBL" id="APJ03344.1"/>
    </source>
</evidence>
<dbReference type="PRINTS" id="PR00080">
    <property type="entry name" value="SDRFAMILY"/>
</dbReference>
<dbReference type="Pfam" id="PF00106">
    <property type="entry name" value="adh_short"/>
    <property type="match status" value="1"/>
</dbReference>
<dbReference type="PANTHER" id="PTHR42901">
    <property type="entry name" value="ALCOHOL DEHYDROGENASE"/>
    <property type="match status" value="1"/>
</dbReference>
<dbReference type="STRING" id="1915309.AXG55_05265"/>
<dbReference type="KEGG" id="saqi:AXG55_05265"/>
<dbReference type="RefSeq" id="WP_233231392.1">
    <property type="nucleotide sequence ID" value="NZ_CP017834.1"/>
</dbReference>
<dbReference type="PRINTS" id="PR00081">
    <property type="entry name" value="GDHRDH"/>
</dbReference>
<dbReference type="PROSITE" id="PS00061">
    <property type="entry name" value="ADH_SHORT"/>
    <property type="match status" value="1"/>
</dbReference>
<gene>
    <name evidence="4" type="ORF">AXG55_05265</name>
</gene>
<dbReference type="GO" id="GO:0016616">
    <property type="term" value="F:oxidoreductase activity, acting on the CH-OH group of donors, NAD or NADP as acceptor"/>
    <property type="evidence" value="ECO:0007669"/>
    <property type="project" value="UniProtKB-ARBA"/>
</dbReference>
<sequence>MSLLEGIFEDNEISLKDKVALVTGASSGIGLATAAWLAREGAHLILLARRKEKLEILKQELVKQFASVKIKIIAENICNPNILKILEQEQSLNIDILINNAGLASGRDSVIDLKDEDLIEMMETNVTSLFRLTAAVARNMVEKGSGHIVNLGSIAGHYTYEGGSVYCASKFAVRAFTESLRQEMHDKNVRVSLVSPGMVKTDFSLVRFKGDSKMAEGVYHGVDSLTSADVARLIIKTLKEPAHVNWNEVVILPTVQSPVTYKVKRNF</sequence>
<accession>A0A1L4CZG2</accession>
<dbReference type="InterPro" id="IPR020904">
    <property type="entry name" value="Sc_DH/Rdtase_CS"/>
</dbReference>
<organism evidence="4 5">
    <name type="scientific">Silvanigrella aquatica</name>
    <dbReference type="NCBI Taxonomy" id="1915309"/>
    <lineage>
        <taxon>Bacteria</taxon>
        <taxon>Pseudomonadati</taxon>
        <taxon>Bdellovibrionota</taxon>
        <taxon>Oligoflexia</taxon>
        <taxon>Silvanigrellales</taxon>
        <taxon>Silvanigrellaceae</taxon>
        <taxon>Silvanigrella</taxon>
    </lineage>
</organism>
<keyword evidence="2" id="KW-0560">Oxidoreductase</keyword>
<dbReference type="InterPro" id="IPR002347">
    <property type="entry name" value="SDR_fam"/>
</dbReference>
<evidence type="ECO:0000256" key="2">
    <source>
        <dbReference type="ARBA" id="ARBA00023002"/>
    </source>
</evidence>
<name>A0A1L4CZG2_9BACT</name>
<proteinExistence type="inferred from homology"/>
<reference evidence="4 5" key="1">
    <citation type="submission" date="2016-10" db="EMBL/GenBank/DDBJ databases">
        <title>Silvanigrella aquatica sp. nov., isolated from a freshwater lake located in the Black Forest, Germany, description of Silvanigrellaceae fam. nov., Silvanigrellales ord. nov., reclassification of the order Bdellovibrionales in the class Oligoflexia, reclassification of the families Bacteriovoracaceae and Halobacteriovoraceae in the new order Bacteriovoracales ord. nov., and reclassification of the family Pseudobacteriovoracaceae in the order Oligoflexiales.</title>
        <authorList>
            <person name="Hahn M.W."/>
            <person name="Schmidt J."/>
            <person name="Koll U."/>
            <person name="Rohde M."/>
            <person name="Verbag S."/>
            <person name="Pitt A."/>
            <person name="Nakai R."/>
            <person name="Naganuma T."/>
            <person name="Lang E."/>
        </authorList>
    </citation>
    <scope>NUCLEOTIDE SEQUENCE [LARGE SCALE GENOMIC DNA]</scope>
    <source>
        <strain evidence="4 5">MWH-Nonnen-W8red</strain>
    </source>
</reference>
<dbReference type="InterPro" id="IPR036291">
    <property type="entry name" value="NAD(P)-bd_dom_sf"/>
</dbReference>
<protein>
    <recommendedName>
        <fullName evidence="6">NAD(P)-dependent oxidoreductase</fullName>
    </recommendedName>
</protein>
<evidence type="ECO:0000256" key="3">
    <source>
        <dbReference type="RuleBase" id="RU000363"/>
    </source>
</evidence>
<comment type="similarity">
    <text evidence="1 3">Belongs to the short-chain dehydrogenases/reductases (SDR) family.</text>
</comment>
<keyword evidence="5" id="KW-1185">Reference proteome</keyword>
<dbReference type="AlphaFoldDB" id="A0A1L4CZG2"/>
<evidence type="ECO:0000256" key="1">
    <source>
        <dbReference type="ARBA" id="ARBA00006484"/>
    </source>
</evidence>
<dbReference type="SUPFAM" id="SSF51735">
    <property type="entry name" value="NAD(P)-binding Rossmann-fold domains"/>
    <property type="match status" value="1"/>
</dbReference>
<dbReference type="FunFam" id="3.40.50.720:FF:000047">
    <property type="entry name" value="NADP-dependent L-serine/L-allo-threonine dehydrogenase"/>
    <property type="match status" value="1"/>
</dbReference>
<dbReference type="Gene3D" id="3.40.50.720">
    <property type="entry name" value="NAD(P)-binding Rossmann-like Domain"/>
    <property type="match status" value="1"/>
</dbReference>
<dbReference type="EMBL" id="CP017834">
    <property type="protein sequence ID" value="APJ03344.1"/>
    <property type="molecule type" value="Genomic_DNA"/>
</dbReference>